<dbReference type="Gene3D" id="2.180.10.10">
    <property type="entry name" value="RHS repeat-associated core"/>
    <property type="match status" value="1"/>
</dbReference>
<dbReference type="AlphaFoldDB" id="A0A3D9CZ97"/>
<accession>A0A3D9CZ97</accession>
<organism evidence="2 3">
    <name type="scientific">Epilithonimonas hispanica</name>
    <dbReference type="NCBI Taxonomy" id="358687"/>
    <lineage>
        <taxon>Bacteria</taxon>
        <taxon>Pseudomonadati</taxon>
        <taxon>Bacteroidota</taxon>
        <taxon>Flavobacteriia</taxon>
        <taxon>Flavobacteriales</taxon>
        <taxon>Weeksellaceae</taxon>
        <taxon>Chryseobacterium group</taxon>
        <taxon>Epilithonimonas</taxon>
    </lineage>
</organism>
<feature type="compositionally biased region" description="Polar residues" evidence="1">
    <location>
        <begin position="195"/>
        <end position="204"/>
    </location>
</feature>
<dbReference type="EMBL" id="QNUG01000012">
    <property type="protein sequence ID" value="REC71105.1"/>
    <property type="molecule type" value="Genomic_DNA"/>
</dbReference>
<dbReference type="RefSeq" id="WP_116034311.1">
    <property type="nucleotide sequence ID" value="NZ_QNUG01000012.1"/>
</dbReference>
<feature type="region of interest" description="Disordered" evidence="1">
    <location>
        <begin position="169"/>
        <end position="204"/>
    </location>
</feature>
<evidence type="ECO:0008006" key="4">
    <source>
        <dbReference type="Google" id="ProtNLM"/>
    </source>
</evidence>
<proteinExistence type="predicted"/>
<dbReference type="InterPro" id="IPR022385">
    <property type="entry name" value="Rhs_assc_core"/>
</dbReference>
<name>A0A3D9CZ97_9FLAO</name>
<evidence type="ECO:0000256" key="1">
    <source>
        <dbReference type="SAM" id="MobiDB-lite"/>
    </source>
</evidence>
<dbReference type="OrthoDB" id="2972467at2"/>
<comment type="caution">
    <text evidence="2">The sequence shown here is derived from an EMBL/GenBank/DDBJ whole genome shotgun (WGS) entry which is preliminary data.</text>
</comment>
<protein>
    <recommendedName>
        <fullName evidence="4">RHS repeat-associated core domain-containing protein</fullName>
    </recommendedName>
</protein>
<sequence length="312" mass="34650">MGCPRINTGNFLPLLKVVYKRLPNVEKSGQAKTKGGSKFCVSSTNYKYQSQELQETGFYSFKWRNYMPDVGRFFNIDPLAEKYPTWTPYAFSGNRVIDARELEGLEPYIVTGRAFIPQKTLSNPKPFTDTKSFAGDNRNSYNVNATSYRTEQKVRIDFDNNKVTTLSNKASGSTGFDKNGKAIEHSASEKAGPTPTYTSGTMKDGSTTIHMEVDASNKLVSGAPSINYDVNVTLTQQENGSFNYNIEGKTDGFPAYEFFITDEKTNNSYLIYGSSPTVTGDSPTALFPPMEKTVDKAGNSAFMNPTDEKKFK</sequence>
<evidence type="ECO:0000313" key="2">
    <source>
        <dbReference type="EMBL" id="REC71105.1"/>
    </source>
</evidence>
<dbReference type="Proteomes" id="UP000256326">
    <property type="component" value="Unassembled WGS sequence"/>
</dbReference>
<dbReference type="NCBIfam" id="TIGR03696">
    <property type="entry name" value="Rhs_assc_core"/>
    <property type="match status" value="1"/>
</dbReference>
<gene>
    <name evidence="2" type="ORF">DRF58_07585</name>
</gene>
<reference evidence="2 3" key="1">
    <citation type="journal article" date="2006" name="Int. J. Syst. Evol. Microbiol.">
        <title>Chryseobacterium hispanicum sp. nov., isolated from the drinking water distribution system of Sevilla, Spain.</title>
        <authorList>
            <person name="Gallego V."/>
            <person name="Garcia M.T."/>
            <person name="Ventosa A."/>
        </authorList>
    </citation>
    <scope>NUCLEOTIDE SEQUENCE [LARGE SCALE GENOMIC DNA]</scope>
    <source>
        <strain evidence="2 3">KCTC 22104</strain>
    </source>
</reference>
<dbReference type="InterPro" id="IPR021631">
    <property type="entry name" value="DUF3238"/>
</dbReference>
<dbReference type="Pfam" id="PF11579">
    <property type="entry name" value="DUF3238"/>
    <property type="match status" value="1"/>
</dbReference>
<feature type="compositionally biased region" description="Basic and acidic residues" evidence="1">
    <location>
        <begin position="178"/>
        <end position="188"/>
    </location>
</feature>
<keyword evidence="3" id="KW-1185">Reference proteome</keyword>
<evidence type="ECO:0000313" key="3">
    <source>
        <dbReference type="Proteomes" id="UP000256326"/>
    </source>
</evidence>